<gene>
    <name evidence="5" type="ORF">B0T17DRAFT_500130</name>
</gene>
<reference evidence="5" key="1">
    <citation type="submission" date="2023-06" db="EMBL/GenBank/DDBJ databases">
        <title>Genome-scale phylogeny and comparative genomics of the fungal order Sordariales.</title>
        <authorList>
            <consortium name="Lawrence Berkeley National Laboratory"/>
            <person name="Hensen N."/>
            <person name="Bonometti L."/>
            <person name="Westerberg I."/>
            <person name="Brannstrom I.O."/>
            <person name="Guillou S."/>
            <person name="Cros-Aarteil S."/>
            <person name="Calhoun S."/>
            <person name="Haridas S."/>
            <person name="Kuo A."/>
            <person name="Mondo S."/>
            <person name="Pangilinan J."/>
            <person name="Riley R."/>
            <person name="LaButti K."/>
            <person name="Andreopoulos B."/>
            <person name="Lipzen A."/>
            <person name="Chen C."/>
            <person name="Yanf M."/>
            <person name="Daum C."/>
            <person name="Ng V."/>
            <person name="Clum A."/>
            <person name="Steindorff A."/>
            <person name="Ohm R."/>
            <person name="Martin F."/>
            <person name="Silar P."/>
            <person name="Natvig D."/>
            <person name="Lalanne C."/>
            <person name="Gautier V."/>
            <person name="Ament-velasquez S.L."/>
            <person name="Kruys A."/>
            <person name="Hutchinson M.I."/>
            <person name="Powell A.J."/>
            <person name="Barry K."/>
            <person name="Miller A.N."/>
            <person name="Grigoriev I.V."/>
            <person name="Debuchy R."/>
            <person name="Gladieux P."/>
            <person name="Thoren M.H."/>
            <person name="Johannesson H."/>
        </authorList>
    </citation>
    <scope>NUCLEOTIDE SEQUENCE</scope>
    <source>
        <strain evidence="5">SMH3391-2</strain>
    </source>
</reference>
<name>A0AA39U2Q6_9PEZI</name>
<evidence type="ECO:0000313" key="5">
    <source>
        <dbReference type="EMBL" id="KAK0610520.1"/>
    </source>
</evidence>
<dbReference type="PANTHER" id="PTHR11552:SF115">
    <property type="entry name" value="DEHYDROGENASE XPTC-RELATED"/>
    <property type="match status" value="1"/>
</dbReference>
<dbReference type="SUPFAM" id="SSF54373">
    <property type="entry name" value="FAD-linked reductases, C-terminal domain"/>
    <property type="match status" value="1"/>
</dbReference>
<evidence type="ECO:0000313" key="6">
    <source>
        <dbReference type="Proteomes" id="UP001174934"/>
    </source>
</evidence>
<dbReference type="PANTHER" id="PTHR11552">
    <property type="entry name" value="GLUCOSE-METHANOL-CHOLINE GMC OXIDOREDUCTASE"/>
    <property type="match status" value="1"/>
</dbReference>
<protein>
    <recommendedName>
        <fullName evidence="4">Glucose-methanol-choline oxidoreductase N-terminal domain-containing protein</fullName>
    </recommendedName>
</protein>
<keyword evidence="6" id="KW-1185">Reference proteome</keyword>
<dbReference type="EMBL" id="JAULSR010000010">
    <property type="protein sequence ID" value="KAK0610520.1"/>
    <property type="molecule type" value="Genomic_DNA"/>
</dbReference>
<comment type="caution">
    <text evidence="5">The sequence shown here is derived from an EMBL/GenBank/DDBJ whole genome shotgun (WGS) entry which is preliminary data.</text>
</comment>
<dbReference type="SUPFAM" id="SSF51905">
    <property type="entry name" value="FAD/NAD(P)-binding domain"/>
    <property type="match status" value="1"/>
</dbReference>
<dbReference type="Pfam" id="PF05199">
    <property type="entry name" value="GMC_oxred_C"/>
    <property type="match status" value="1"/>
</dbReference>
<accession>A0AA39U2Q6</accession>
<dbReference type="GO" id="GO:0044550">
    <property type="term" value="P:secondary metabolite biosynthetic process"/>
    <property type="evidence" value="ECO:0007669"/>
    <property type="project" value="TreeGrafter"/>
</dbReference>
<dbReference type="GO" id="GO:0050660">
    <property type="term" value="F:flavin adenine dinucleotide binding"/>
    <property type="evidence" value="ECO:0007669"/>
    <property type="project" value="InterPro"/>
</dbReference>
<dbReference type="InterPro" id="IPR000172">
    <property type="entry name" value="GMC_OxRdtase_N"/>
</dbReference>
<dbReference type="Proteomes" id="UP001174934">
    <property type="component" value="Unassembled WGS sequence"/>
</dbReference>
<comment type="similarity">
    <text evidence="1">Belongs to the GMC oxidoreductase family.</text>
</comment>
<organism evidence="5 6">
    <name type="scientific">Bombardia bombarda</name>
    <dbReference type="NCBI Taxonomy" id="252184"/>
    <lineage>
        <taxon>Eukaryota</taxon>
        <taxon>Fungi</taxon>
        <taxon>Dikarya</taxon>
        <taxon>Ascomycota</taxon>
        <taxon>Pezizomycotina</taxon>
        <taxon>Sordariomycetes</taxon>
        <taxon>Sordariomycetidae</taxon>
        <taxon>Sordariales</taxon>
        <taxon>Lasiosphaeriaceae</taxon>
        <taxon>Bombardia</taxon>
    </lineage>
</organism>
<dbReference type="PROSITE" id="PS00624">
    <property type="entry name" value="GMC_OXRED_2"/>
    <property type="match status" value="1"/>
</dbReference>
<dbReference type="AlphaFoldDB" id="A0AA39U2Q6"/>
<keyword evidence="2" id="KW-0274">FAD</keyword>
<feature type="binding site" evidence="2">
    <location>
        <position position="121"/>
    </location>
    <ligand>
        <name>FAD</name>
        <dbReference type="ChEBI" id="CHEBI:57692"/>
    </ligand>
</feature>
<dbReference type="PIRSF" id="PIRSF000137">
    <property type="entry name" value="Alcohol_oxidase"/>
    <property type="match status" value="1"/>
</dbReference>
<dbReference type="InterPro" id="IPR012132">
    <property type="entry name" value="GMC_OxRdtase"/>
</dbReference>
<dbReference type="InterPro" id="IPR007867">
    <property type="entry name" value="GMC_OxRtase_C"/>
</dbReference>
<dbReference type="Gene3D" id="3.30.560.10">
    <property type="entry name" value="Glucose Oxidase, domain 3"/>
    <property type="match status" value="1"/>
</dbReference>
<feature type="domain" description="Glucose-methanol-choline oxidoreductase N-terminal" evidence="4">
    <location>
        <begin position="308"/>
        <end position="322"/>
    </location>
</feature>
<feature type="binding site" evidence="2">
    <location>
        <position position="271"/>
    </location>
    <ligand>
        <name>FAD</name>
        <dbReference type="ChEBI" id="CHEBI:57692"/>
    </ligand>
</feature>
<feature type="chain" id="PRO_5041294253" description="Glucose-methanol-choline oxidoreductase N-terminal domain-containing protein" evidence="3">
    <location>
        <begin position="25"/>
        <end position="633"/>
    </location>
</feature>
<keyword evidence="2" id="KW-0285">Flavoprotein</keyword>
<keyword evidence="3" id="KW-0732">Signal</keyword>
<proteinExistence type="inferred from homology"/>
<dbReference type="Gene3D" id="3.50.50.60">
    <property type="entry name" value="FAD/NAD(P)-binding domain"/>
    <property type="match status" value="1"/>
</dbReference>
<dbReference type="Pfam" id="PF00732">
    <property type="entry name" value="GMC_oxred_N"/>
    <property type="match status" value="1"/>
</dbReference>
<dbReference type="GO" id="GO:0016614">
    <property type="term" value="F:oxidoreductase activity, acting on CH-OH group of donors"/>
    <property type="evidence" value="ECO:0007669"/>
    <property type="project" value="InterPro"/>
</dbReference>
<comment type="cofactor">
    <cofactor evidence="2">
        <name>FAD</name>
        <dbReference type="ChEBI" id="CHEBI:57692"/>
    </cofactor>
</comment>
<dbReference type="InterPro" id="IPR036188">
    <property type="entry name" value="FAD/NAD-bd_sf"/>
</dbReference>
<evidence type="ECO:0000256" key="2">
    <source>
        <dbReference type="PIRSR" id="PIRSR000137-2"/>
    </source>
</evidence>
<evidence type="ECO:0000259" key="4">
    <source>
        <dbReference type="PROSITE" id="PS00624"/>
    </source>
</evidence>
<evidence type="ECO:0000256" key="1">
    <source>
        <dbReference type="ARBA" id="ARBA00010790"/>
    </source>
</evidence>
<feature type="signal peptide" evidence="3">
    <location>
        <begin position="1"/>
        <end position="24"/>
    </location>
</feature>
<sequence length="633" mass="67592">MVHLRDALLGPLLLLSFSVSSVVGSRRVPRYATVVQRQALGGNYSFIIAGGGIAGLTLADRLTEDPTVTVLVIEAGPFDQGQDGILVPGSYAPYLYFWPNLVTEPQTALNNRSIGTVCAQVVGGGSTINAMVFLRGKAEDYDGWGALGNGGWSWKKLLPYFIKSENFTRPSVAHAQEANITWDDSVRGNSGPVQYSYPNFNFVGAGNWWNAAKAVGLPAIQDPNAGTTPGVFAIPSVLDARTNTRSYARRNHYDRVSAARPNYHILASNTVSKVLFDGKQAIGVQYLPTAGGSVSTVYAAKEVIIAGGALSTPKVLQLSGVGPKKLLQKFNIPVVADLPGVGQNLQDQSTLTVPYTFSNNISPNSDSMFTNATFNAEQRALYDAGLPSAYTIVSTLGTNIALLSLKDTTPEYKQIAAQARARNPADSLPADVDPAVLAGYAAQRALILKQFESPNIGVGTLHWGTGNDALIYHLRPLSRGYVNIASTDPLANPILDYRTATDPADFQLYAALFRKNRALFASPTMQALGPTEASPFGANLTTDEDIINVMRGQVNPSNAHQCCTAAMLPKGLGGVVDSDHNVYGIKGLRVADISFWPMEVSAAPTATMYAAGERVSSLHNAQSFLGVNFFRID</sequence>
<feature type="binding site" evidence="2">
    <location>
        <begin position="129"/>
        <end position="132"/>
    </location>
    <ligand>
        <name>FAD</name>
        <dbReference type="ChEBI" id="CHEBI:57692"/>
    </ligand>
</feature>
<evidence type="ECO:0000256" key="3">
    <source>
        <dbReference type="SAM" id="SignalP"/>
    </source>
</evidence>